<dbReference type="InterPro" id="IPR014729">
    <property type="entry name" value="Rossmann-like_a/b/a_fold"/>
</dbReference>
<dbReference type="Proteomes" id="UP001177943">
    <property type="component" value="Chromosome"/>
</dbReference>
<dbReference type="CDD" id="cd06259">
    <property type="entry name" value="YdcF-like"/>
    <property type="match status" value="1"/>
</dbReference>
<dbReference type="Gene3D" id="3.40.50.620">
    <property type="entry name" value="HUPs"/>
    <property type="match status" value="1"/>
</dbReference>
<protein>
    <submittedName>
        <fullName evidence="2">YdcF family protein</fullName>
    </submittedName>
</protein>
<dbReference type="GO" id="GO:0000270">
    <property type="term" value="P:peptidoglycan metabolic process"/>
    <property type="evidence" value="ECO:0007669"/>
    <property type="project" value="TreeGrafter"/>
</dbReference>
<evidence type="ECO:0000259" key="1">
    <source>
        <dbReference type="Pfam" id="PF02698"/>
    </source>
</evidence>
<dbReference type="PANTHER" id="PTHR30336:SF4">
    <property type="entry name" value="ENVELOPE BIOGENESIS FACTOR ELYC"/>
    <property type="match status" value="1"/>
</dbReference>
<dbReference type="RefSeq" id="WP_283927070.1">
    <property type="nucleotide sequence ID" value="NZ_CP126084.1"/>
</dbReference>
<dbReference type="Pfam" id="PF02698">
    <property type="entry name" value="DUF218"/>
    <property type="match status" value="1"/>
</dbReference>
<sequence>MIVLLGLIICPIVALLLYFTWIHTAPLHKGGTDAMIILGFKCDDDRIHPLLLDRLVTSLELLKTYDYKKIILTGGPVTSAQSEAVIMKDYLVQHGVDQDKIVLEQYARDTVQNISNCQTIMQRFNLKTSTVISNSFHIRRTQWIAKFLGFPSYYYANRSIRAVVKQGYRTLHELKAYYATIKAIKNMSA</sequence>
<dbReference type="GO" id="GO:0005886">
    <property type="term" value="C:plasma membrane"/>
    <property type="evidence" value="ECO:0007669"/>
    <property type="project" value="TreeGrafter"/>
</dbReference>
<gene>
    <name evidence="2" type="ORF">QNH46_04300</name>
</gene>
<dbReference type="PANTHER" id="PTHR30336">
    <property type="entry name" value="INNER MEMBRANE PROTEIN, PROBABLE PERMEASE"/>
    <property type="match status" value="1"/>
</dbReference>
<name>A0AA95I944_9BACL</name>
<dbReference type="GO" id="GO:0043164">
    <property type="term" value="P:Gram-negative-bacterium-type cell wall biogenesis"/>
    <property type="evidence" value="ECO:0007669"/>
    <property type="project" value="TreeGrafter"/>
</dbReference>
<feature type="domain" description="DUF218" evidence="1">
    <location>
        <begin position="33"/>
        <end position="152"/>
    </location>
</feature>
<dbReference type="EMBL" id="CP126084">
    <property type="protein sequence ID" value="WHX49903.1"/>
    <property type="molecule type" value="Genomic_DNA"/>
</dbReference>
<dbReference type="KEGG" id="pwn:QNH46_04300"/>
<dbReference type="InterPro" id="IPR003848">
    <property type="entry name" value="DUF218"/>
</dbReference>
<reference evidence="2" key="1">
    <citation type="submission" date="2023-05" db="EMBL/GenBank/DDBJ databases">
        <title>Comparative genomics of Bacillaceae isolates and their secondary metabolite potential.</title>
        <authorList>
            <person name="Song L."/>
            <person name="Nielsen L.J."/>
            <person name="Mohite O."/>
            <person name="Xu X."/>
            <person name="Weber T."/>
            <person name="Kovacs A.T."/>
        </authorList>
    </citation>
    <scope>NUCLEOTIDE SEQUENCE</scope>
    <source>
        <strain evidence="2">B2_4</strain>
    </source>
</reference>
<accession>A0AA95I944</accession>
<proteinExistence type="predicted"/>
<dbReference type="InterPro" id="IPR051599">
    <property type="entry name" value="Cell_Envelope_Assoc"/>
</dbReference>
<evidence type="ECO:0000313" key="3">
    <source>
        <dbReference type="Proteomes" id="UP001177943"/>
    </source>
</evidence>
<evidence type="ECO:0000313" key="2">
    <source>
        <dbReference type="EMBL" id="WHX49903.1"/>
    </source>
</evidence>
<organism evidence="2 3">
    <name type="scientific">Paenibacillus woosongensis</name>
    <dbReference type="NCBI Taxonomy" id="307580"/>
    <lineage>
        <taxon>Bacteria</taxon>
        <taxon>Bacillati</taxon>
        <taxon>Bacillota</taxon>
        <taxon>Bacilli</taxon>
        <taxon>Bacillales</taxon>
        <taxon>Paenibacillaceae</taxon>
        <taxon>Paenibacillus</taxon>
    </lineage>
</organism>
<dbReference type="AlphaFoldDB" id="A0AA95I944"/>